<keyword evidence="1" id="KW-0732">Signal</keyword>
<feature type="signal peptide" evidence="1">
    <location>
        <begin position="1"/>
        <end position="28"/>
    </location>
</feature>
<feature type="chain" id="PRO_5047199251" description="DUF2147 domain-containing protein" evidence="1">
    <location>
        <begin position="29"/>
        <end position="141"/>
    </location>
</feature>
<reference evidence="3 4" key="1">
    <citation type="journal article" date="2019" name="Int. J. Syst. Evol. Microbiol.">
        <title>The Global Catalogue of Microorganisms (GCM) 10K type strain sequencing project: providing services to taxonomists for standard genome sequencing and annotation.</title>
        <authorList>
            <consortium name="The Broad Institute Genomics Platform"/>
            <consortium name="The Broad Institute Genome Sequencing Center for Infectious Disease"/>
            <person name="Wu L."/>
            <person name="Ma J."/>
        </authorList>
    </citation>
    <scope>NUCLEOTIDE SEQUENCE [LARGE SCALE GENOMIC DNA]</scope>
    <source>
        <strain evidence="3 4">JCM 14603</strain>
    </source>
</reference>
<proteinExistence type="predicted"/>
<comment type="caution">
    <text evidence="3">The sequence shown here is derived from an EMBL/GenBank/DDBJ whole genome shotgun (WGS) entry which is preliminary data.</text>
</comment>
<dbReference type="PANTHER" id="PTHR36919:SF2">
    <property type="entry name" value="BLL6627 PROTEIN"/>
    <property type="match status" value="1"/>
</dbReference>
<evidence type="ECO:0000313" key="3">
    <source>
        <dbReference type="EMBL" id="GAA0670229.1"/>
    </source>
</evidence>
<dbReference type="Gene3D" id="2.40.128.520">
    <property type="match status" value="1"/>
</dbReference>
<dbReference type="RefSeq" id="WP_212592674.1">
    <property type="nucleotide sequence ID" value="NZ_BAAAES010000008.1"/>
</dbReference>
<evidence type="ECO:0000256" key="1">
    <source>
        <dbReference type="SAM" id="SignalP"/>
    </source>
</evidence>
<dbReference type="EMBL" id="BAAAES010000008">
    <property type="protein sequence ID" value="GAA0670229.1"/>
    <property type="molecule type" value="Genomic_DNA"/>
</dbReference>
<protein>
    <recommendedName>
        <fullName evidence="2">DUF2147 domain-containing protein</fullName>
    </recommendedName>
</protein>
<feature type="domain" description="DUF2147" evidence="2">
    <location>
        <begin position="36"/>
        <end position="140"/>
    </location>
</feature>
<gene>
    <name evidence="3" type="ORF">GCM10009102_21090</name>
</gene>
<dbReference type="PANTHER" id="PTHR36919">
    <property type="entry name" value="BLR1215 PROTEIN"/>
    <property type="match status" value="1"/>
</dbReference>
<name>A0ABN1HW31_9SPHN</name>
<evidence type="ECO:0000313" key="4">
    <source>
        <dbReference type="Proteomes" id="UP001500238"/>
    </source>
</evidence>
<dbReference type="InterPro" id="IPR019223">
    <property type="entry name" value="DUF2147"/>
</dbReference>
<organism evidence="3 4">
    <name type="scientific">Sphingomonas insulae</name>
    <dbReference type="NCBI Taxonomy" id="424800"/>
    <lineage>
        <taxon>Bacteria</taxon>
        <taxon>Pseudomonadati</taxon>
        <taxon>Pseudomonadota</taxon>
        <taxon>Alphaproteobacteria</taxon>
        <taxon>Sphingomonadales</taxon>
        <taxon>Sphingomonadaceae</taxon>
        <taxon>Sphingomonas</taxon>
    </lineage>
</organism>
<keyword evidence="4" id="KW-1185">Reference proteome</keyword>
<sequence>MIAALLPAPLLVPLLSGVLLAAAAPAVADPHAAILGTWHNPKNSVAVKTGRCGDKLCGWVIRATEKAKADVTSKGYPPLLGTALLRDYRATGTSRWSGQIYVPDMGRAFGSTVTMVDADTLNVKGCLIGGFICKSQIWRRD</sequence>
<dbReference type="Pfam" id="PF09917">
    <property type="entry name" value="DUF2147"/>
    <property type="match status" value="1"/>
</dbReference>
<evidence type="ECO:0000259" key="2">
    <source>
        <dbReference type="Pfam" id="PF09917"/>
    </source>
</evidence>
<dbReference type="Proteomes" id="UP001500238">
    <property type="component" value="Unassembled WGS sequence"/>
</dbReference>
<accession>A0ABN1HW31</accession>